<dbReference type="GeneID" id="20223040"/>
<dbReference type="EMBL" id="GL833120">
    <property type="protein sequence ID" value="EGB13164.1"/>
    <property type="molecule type" value="Genomic_DNA"/>
</dbReference>
<dbReference type="PANTHER" id="PTHR45953:SF1">
    <property type="entry name" value="IDURONATE 2-SULFATASE"/>
    <property type="match status" value="1"/>
</dbReference>
<evidence type="ECO:0000313" key="6">
    <source>
        <dbReference type="Proteomes" id="UP000002729"/>
    </source>
</evidence>
<dbReference type="SUPFAM" id="SSF53649">
    <property type="entry name" value="Alkaline phosphatase-like"/>
    <property type="match status" value="1"/>
</dbReference>
<dbReference type="RefSeq" id="XP_009032760.1">
    <property type="nucleotide sequence ID" value="XM_009034512.1"/>
</dbReference>
<evidence type="ECO:0000259" key="4">
    <source>
        <dbReference type="Pfam" id="PF00884"/>
    </source>
</evidence>
<dbReference type="InterPro" id="IPR000917">
    <property type="entry name" value="Sulfatase_N"/>
</dbReference>
<dbReference type="Proteomes" id="UP000002729">
    <property type="component" value="Unassembled WGS sequence"/>
</dbReference>
<accession>F0XVB1</accession>
<keyword evidence="2" id="KW-0378">Hydrolase</keyword>
<name>F0XVB1_AURAN</name>
<evidence type="ECO:0000256" key="3">
    <source>
        <dbReference type="SAM" id="MobiDB-lite"/>
    </source>
</evidence>
<dbReference type="Pfam" id="PF00884">
    <property type="entry name" value="Sulfatase"/>
    <property type="match status" value="1"/>
</dbReference>
<dbReference type="GO" id="GO:0005737">
    <property type="term" value="C:cytoplasm"/>
    <property type="evidence" value="ECO:0007669"/>
    <property type="project" value="TreeGrafter"/>
</dbReference>
<feature type="compositionally biased region" description="Basic and acidic residues" evidence="3">
    <location>
        <begin position="511"/>
        <end position="521"/>
    </location>
</feature>
<protein>
    <recommendedName>
        <fullName evidence="4">Sulfatase N-terminal domain-containing protein</fullName>
    </recommendedName>
</protein>
<evidence type="ECO:0000256" key="2">
    <source>
        <dbReference type="ARBA" id="ARBA00022801"/>
    </source>
</evidence>
<keyword evidence="6" id="KW-1185">Reference proteome</keyword>
<evidence type="ECO:0000256" key="1">
    <source>
        <dbReference type="ARBA" id="ARBA00022723"/>
    </source>
</evidence>
<keyword evidence="1" id="KW-0479">Metal-binding</keyword>
<dbReference type="KEGG" id="aaf:AURANDRAFT_60502"/>
<organism evidence="6">
    <name type="scientific">Aureococcus anophagefferens</name>
    <name type="common">Harmful bloom alga</name>
    <dbReference type="NCBI Taxonomy" id="44056"/>
    <lineage>
        <taxon>Eukaryota</taxon>
        <taxon>Sar</taxon>
        <taxon>Stramenopiles</taxon>
        <taxon>Ochrophyta</taxon>
        <taxon>Pelagophyceae</taxon>
        <taxon>Pelagomonadales</taxon>
        <taxon>Pelagomonadaceae</taxon>
        <taxon>Aureococcus</taxon>
    </lineage>
</organism>
<dbReference type="InterPro" id="IPR017850">
    <property type="entry name" value="Alkaline_phosphatase_core_sf"/>
</dbReference>
<feature type="domain" description="Sulfatase N-terminal" evidence="4">
    <location>
        <begin position="34"/>
        <end position="264"/>
    </location>
</feature>
<dbReference type="AlphaFoldDB" id="F0XVB1"/>
<proteinExistence type="predicted"/>
<reference evidence="5 6" key="1">
    <citation type="journal article" date="2011" name="Proc. Natl. Acad. Sci. U.S.A.">
        <title>Niche of harmful alga Aureococcus anophagefferens revealed through ecogenomics.</title>
        <authorList>
            <person name="Gobler C.J."/>
            <person name="Berry D.L."/>
            <person name="Dyhrman S.T."/>
            <person name="Wilhelm S.W."/>
            <person name="Salamov A."/>
            <person name="Lobanov A.V."/>
            <person name="Zhang Y."/>
            <person name="Collier J.L."/>
            <person name="Wurch L.L."/>
            <person name="Kustka A.B."/>
            <person name="Dill B.D."/>
            <person name="Shah M."/>
            <person name="VerBerkmoes N.C."/>
            <person name="Kuo A."/>
            <person name="Terry A."/>
            <person name="Pangilinan J."/>
            <person name="Lindquist E.A."/>
            <person name="Lucas S."/>
            <person name="Paulsen I.T."/>
            <person name="Hattenrath-Lehmann T.K."/>
            <person name="Talmage S.C."/>
            <person name="Walker E.A."/>
            <person name="Koch F."/>
            <person name="Burson A.M."/>
            <person name="Marcoval M.A."/>
            <person name="Tang Y.Z."/>
            <person name="Lecleir G.R."/>
            <person name="Coyne K.J."/>
            <person name="Berg G.M."/>
            <person name="Bertrand E.M."/>
            <person name="Saito M.A."/>
            <person name="Gladyshev V.N."/>
            <person name="Grigoriev I.V."/>
        </authorList>
    </citation>
    <scope>NUCLEOTIDE SEQUENCE [LARGE SCALE GENOMIC DNA]</scope>
    <source>
        <strain evidence="6">CCMP 1984</strain>
    </source>
</reference>
<evidence type="ECO:0000313" key="5">
    <source>
        <dbReference type="EMBL" id="EGB13164.1"/>
    </source>
</evidence>
<sequence>MGSTHFARAKASNESFGPLPLVDVDPGENSRKKFRASKFKKVGQEAAVLRACTPRSRYLPRCHSSALFAEAGARELARWRRSRLTGFLYVALTAPHDPLEPLDRDVADATAGPPASVRDRHVFSLPRVSRVVAADALRADVDAAAPSAPGAAEALVGSRDELLLPFPRRAADLEARRRLYGGLVASVDAAVGALDAASRPDRILVVTSDHGIALDGRHGLIGKQNLYEHSNKVPLLVHGCGPLVAGGAKAHVYLHDVAPTLVALSRSRAPPFTAPIGAQRKYEVTKDSAAARARAAGPCAGRDFSAIFARENGTFAPRAHLFAAMIDTQRMVVDTATNLKVIAHFNSSLKGRGDTRGAELIAVQAFDVSRDPDELDDLVLRDFESNAAAAAHYAPRLPAAGDDAVGALLREACDLERKLRKASATPEKNPPYGCLGLAAAAAARRARDDRRAEDEKLRSSNATVAKAAAAARTSIASRQAALREIRRRKPGAAGRLGAKAPPVRGLAAKDAAARKRAQDGLRRRRHAAAVGGAARDARAGRGLRFAPRPR</sequence>
<dbReference type="PANTHER" id="PTHR45953">
    <property type="entry name" value="IDURONATE 2-SULFATASE"/>
    <property type="match status" value="1"/>
</dbReference>
<feature type="compositionally biased region" description="Low complexity" evidence="3">
    <location>
        <begin position="528"/>
        <end position="550"/>
    </location>
</feature>
<dbReference type="GO" id="GO:0046872">
    <property type="term" value="F:metal ion binding"/>
    <property type="evidence" value="ECO:0007669"/>
    <property type="project" value="UniProtKB-KW"/>
</dbReference>
<gene>
    <name evidence="5" type="ORF">AURANDRAFT_60502</name>
</gene>
<dbReference type="GO" id="GO:0008484">
    <property type="term" value="F:sulfuric ester hydrolase activity"/>
    <property type="evidence" value="ECO:0007669"/>
    <property type="project" value="TreeGrafter"/>
</dbReference>
<dbReference type="Gene3D" id="3.40.720.10">
    <property type="entry name" value="Alkaline Phosphatase, subunit A"/>
    <property type="match status" value="1"/>
</dbReference>
<dbReference type="InParanoid" id="F0XVB1"/>
<feature type="region of interest" description="Disordered" evidence="3">
    <location>
        <begin position="485"/>
        <end position="550"/>
    </location>
</feature>